<feature type="domain" description="Peptidase C51" evidence="1">
    <location>
        <begin position="197"/>
        <end position="285"/>
    </location>
</feature>
<dbReference type="Pfam" id="PF05257">
    <property type="entry name" value="CHAP"/>
    <property type="match status" value="1"/>
</dbReference>
<proteinExistence type="predicted"/>
<name>A0A3E0HJ75_9FLAO</name>
<evidence type="ECO:0000313" key="2">
    <source>
        <dbReference type="EMBL" id="REH46513.1"/>
    </source>
</evidence>
<dbReference type="Gene3D" id="3.90.1720.10">
    <property type="entry name" value="endopeptidase domain like (from Nostoc punctiforme)"/>
    <property type="match status" value="1"/>
</dbReference>
<dbReference type="InterPro" id="IPR038765">
    <property type="entry name" value="Papain-like_cys_pep_sf"/>
</dbReference>
<reference evidence="2 3" key="1">
    <citation type="submission" date="2018-08" db="EMBL/GenBank/DDBJ databases">
        <title>Genomic Encyclopedia of Type Strains, Phase IV (KMG-IV): sequencing the most valuable type-strain genomes for metagenomic binning, comparative biology and taxonomic classification.</title>
        <authorList>
            <person name="Goeker M."/>
        </authorList>
    </citation>
    <scope>NUCLEOTIDE SEQUENCE [LARGE SCALE GENOMIC DNA]</scope>
    <source>
        <strain evidence="2 3">DSM 18841</strain>
    </source>
</reference>
<organism evidence="2 3">
    <name type="scientific">Tenacibaculum gallaicum</name>
    <dbReference type="NCBI Taxonomy" id="561505"/>
    <lineage>
        <taxon>Bacteria</taxon>
        <taxon>Pseudomonadati</taxon>
        <taxon>Bacteroidota</taxon>
        <taxon>Flavobacteriia</taxon>
        <taxon>Flavobacteriales</taxon>
        <taxon>Flavobacteriaceae</taxon>
        <taxon>Tenacibaculum</taxon>
    </lineage>
</organism>
<keyword evidence="3" id="KW-1185">Reference proteome</keyword>
<comment type="caution">
    <text evidence="2">The sequence shown here is derived from an EMBL/GenBank/DDBJ whole genome shotgun (WGS) entry which is preliminary data.</text>
</comment>
<evidence type="ECO:0000259" key="1">
    <source>
        <dbReference type="Pfam" id="PF05257"/>
    </source>
</evidence>
<dbReference type="InterPro" id="IPR007921">
    <property type="entry name" value="CHAP_dom"/>
</dbReference>
<protein>
    <submittedName>
        <fullName evidence="2">CHAP domain-containing protein</fullName>
    </submittedName>
</protein>
<evidence type="ECO:0000313" key="3">
    <source>
        <dbReference type="Proteomes" id="UP000256884"/>
    </source>
</evidence>
<dbReference type="RefSeq" id="WP_211321917.1">
    <property type="nucleotide sequence ID" value="NZ_QUNS01000007.1"/>
</dbReference>
<dbReference type="EMBL" id="QUNS01000007">
    <property type="protein sequence ID" value="REH46513.1"/>
    <property type="molecule type" value="Genomic_DNA"/>
</dbReference>
<dbReference type="AlphaFoldDB" id="A0A3E0HJ75"/>
<gene>
    <name evidence="2" type="ORF">C7448_10773</name>
</gene>
<dbReference type="SUPFAM" id="SSF54001">
    <property type="entry name" value="Cysteine proteinases"/>
    <property type="match status" value="1"/>
</dbReference>
<dbReference type="Proteomes" id="UP000256884">
    <property type="component" value="Unassembled WGS sequence"/>
</dbReference>
<accession>A0A3E0HJ75</accession>
<sequence length="341" mass="38587">MTFKKLKSANLGDEVYVVVKTSNLANKKVWLNVKQGKVEKLKLETEEKGLMLQHDKGANTQAEAVVGAYTKDDKITNKTDFKDWAIFKITLGGKDTKEEKEELGKLKDKKAFMYLLVDAHTPNDIKVVYNGRNPDKNGELDKRTTPNQWLDIDSKWFELFCRNGVLDEMKKLVDRHIKYGQTGVRNSLSEEGLKNLDCSETVAIYLYKLGVMPKLKTLYTGIMTSEDNFRKAVGSNKIKHVEKSKENNFKPQRGDIFVWRKSNGVGHTGIVYKYDKEKDLVTILEAIGKVGSADEKTNKKNGGHTGTGCSRTAVYKRTGKALSSHSGWKGYFRPINYTKTL</sequence>